<organism evidence="2 3">
    <name type="scientific">Alosa alosa</name>
    <name type="common">allis shad</name>
    <dbReference type="NCBI Taxonomy" id="278164"/>
    <lineage>
        <taxon>Eukaryota</taxon>
        <taxon>Metazoa</taxon>
        <taxon>Chordata</taxon>
        <taxon>Craniata</taxon>
        <taxon>Vertebrata</taxon>
        <taxon>Euteleostomi</taxon>
        <taxon>Actinopterygii</taxon>
        <taxon>Neopterygii</taxon>
        <taxon>Teleostei</taxon>
        <taxon>Clupei</taxon>
        <taxon>Clupeiformes</taxon>
        <taxon>Clupeoidei</taxon>
        <taxon>Clupeidae</taxon>
        <taxon>Alosa</taxon>
    </lineage>
</organism>
<evidence type="ECO:0000256" key="1">
    <source>
        <dbReference type="SAM" id="MobiDB-lite"/>
    </source>
</evidence>
<feature type="region of interest" description="Disordered" evidence="1">
    <location>
        <begin position="1"/>
        <end position="68"/>
    </location>
</feature>
<comment type="caution">
    <text evidence="2">The sequence shown here is derived from an EMBL/GenBank/DDBJ whole genome shotgun (WGS) entry which is preliminary data.</text>
</comment>
<dbReference type="Proteomes" id="UP000823561">
    <property type="component" value="Chromosome 10"/>
</dbReference>
<gene>
    <name evidence="2" type="ORF">AALO_G00143190</name>
</gene>
<dbReference type="AlphaFoldDB" id="A0AAV6GN82"/>
<evidence type="ECO:0000313" key="3">
    <source>
        <dbReference type="Proteomes" id="UP000823561"/>
    </source>
</evidence>
<protein>
    <submittedName>
        <fullName evidence="2">Uncharacterized protein</fullName>
    </submittedName>
</protein>
<proteinExistence type="predicted"/>
<evidence type="ECO:0000313" key="2">
    <source>
        <dbReference type="EMBL" id="KAG5275067.1"/>
    </source>
</evidence>
<dbReference type="EMBL" id="JADWDJ010000010">
    <property type="protein sequence ID" value="KAG5275067.1"/>
    <property type="molecule type" value="Genomic_DNA"/>
</dbReference>
<feature type="compositionally biased region" description="Basic residues" evidence="1">
    <location>
        <begin position="50"/>
        <end position="68"/>
    </location>
</feature>
<name>A0AAV6GN82_9TELE</name>
<sequence length="68" mass="7643">MIPMKKPEGSLPSSKYVGFRSTSAPPPAASGRPPVQASTSRLHTETMERPKKKFCNNFHHQHQRQSQI</sequence>
<reference evidence="2" key="1">
    <citation type="submission" date="2020-10" db="EMBL/GenBank/DDBJ databases">
        <title>Chromosome-scale genome assembly of the Allis shad, Alosa alosa.</title>
        <authorList>
            <person name="Margot Z."/>
            <person name="Christophe K."/>
            <person name="Cabau C."/>
            <person name="Louis A."/>
            <person name="Berthelot C."/>
            <person name="Parey E."/>
            <person name="Roest Crollius H."/>
            <person name="Montfort J."/>
            <person name="Robinson-Rechavi M."/>
            <person name="Bucao C."/>
            <person name="Bouchez O."/>
            <person name="Gislard M."/>
            <person name="Lluch J."/>
            <person name="Milhes M."/>
            <person name="Lampietro C."/>
            <person name="Lopez Roques C."/>
            <person name="Donnadieu C."/>
            <person name="Braasch I."/>
            <person name="Desvignes T."/>
            <person name="Postlethwait J."/>
            <person name="Bobe J."/>
            <person name="Guiguen Y."/>
        </authorList>
    </citation>
    <scope>NUCLEOTIDE SEQUENCE</scope>
    <source>
        <strain evidence="2">M-15738</strain>
        <tissue evidence="2">Blood</tissue>
    </source>
</reference>
<keyword evidence="3" id="KW-1185">Reference proteome</keyword>
<accession>A0AAV6GN82</accession>